<sequence length="493" mass="54278">MNQLKYNIQRINKFNVSLTWIFSVVLTVQAFFITGMDRGVAVLVTTLAASIVATTVLVLKLKDKIAAIIIPLCPAIAGTVLAIQDGGSLRIFVVYLVGSCMAGLYFNKKSLLIYTIALDGVFILSYFVLNKPLMGEYISSTEALIQFGMMHVGITVLYFLAKWGNEYLEIASKNEKEAINLLEELQSTFDVIEETAVTLNNNIGSFLDNIEKVSQISDSITKGTFEIAKGTEEQTHSMSTIHTMMQKSYNKLEHTLIQSKSVENVSQDVGKIVLENEIEIKALNNGMKTISSAVESGLQTVSELGENLVLITKFLSSITNIAEQTNLLALNAAIEAARAGEAGKGFAVVADEIRKLSEESNKTANEIGNIINILHQKANAAIETTQKGHKAITEGSIGVNRLNESIESMTRSFSGMEKFLQEQFNSIEEMTRLFNDMESHLESNAAIMEEHAATTEEITVTMDEQNNNIGEMVNIIISIKKMSEQMKSKISIR</sequence>
<dbReference type="InterPro" id="IPR004090">
    <property type="entry name" value="Chemotax_Me-accpt_rcpt"/>
</dbReference>
<dbReference type="Gene3D" id="1.10.287.950">
    <property type="entry name" value="Methyl-accepting chemotaxis protein"/>
    <property type="match status" value="1"/>
</dbReference>
<keyword evidence="5" id="KW-0812">Transmembrane</keyword>
<dbReference type="PRINTS" id="PR00260">
    <property type="entry name" value="CHEMTRNSDUCR"/>
</dbReference>
<dbReference type="GO" id="GO:0007165">
    <property type="term" value="P:signal transduction"/>
    <property type="evidence" value="ECO:0007669"/>
    <property type="project" value="UniProtKB-KW"/>
</dbReference>
<dbReference type="GO" id="GO:0006935">
    <property type="term" value="P:chemotaxis"/>
    <property type="evidence" value="ECO:0007669"/>
    <property type="project" value="InterPro"/>
</dbReference>
<evidence type="ECO:0000313" key="7">
    <source>
        <dbReference type="EMBL" id="TCT16248.1"/>
    </source>
</evidence>
<dbReference type="Proteomes" id="UP000294902">
    <property type="component" value="Unassembled WGS sequence"/>
</dbReference>
<accession>A0A4R3MS46</accession>
<dbReference type="GO" id="GO:0016020">
    <property type="term" value="C:membrane"/>
    <property type="evidence" value="ECO:0007669"/>
    <property type="project" value="InterPro"/>
</dbReference>
<evidence type="ECO:0000256" key="3">
    <source>
        <dbReference type="PROSITE-ProRule" id="PRU00284"/>
    </source>
</evidence>
<evidence type="ECO:0000256" key="5">
    <source>
        <dbReference type="SAM" id="Phobius"/>
    </source>
</evidence>
<dbReference type="PROSITE" id="PS50111">
    <property type="entry name" value="CHEMOTAXIS_TRANSDUC_2"/>
    <property type="match status" value="1"/>
</dbReference>
<feature type="domain" description="Methyl-accepting transducer" evidence="6">
    <location>
        <begin position="209"/>
        <end position="459"/>
    </location>
</feature>
<dbReference type="OrthoDB" id="2542987at2"/>
<dbReference type="AlphaFoldDB" id="A0A4R3MS46"/>
<feature type="transmembrane region" description="Helical" evidence="5">
    <location>
        <begin position="111"/>
        <end position="129"/>
    </location>
</feature>
<proteinExistence type="inferred from homology"/>
<feature type="coiled-coil region" evidence="4">
    <location>
        <begin position="168"/>
        <end position="202"/>
    </location>
</feature>
<keyword evidence="1 3" id="KW-0807">Transducer</keyword>
<dbReference type="Pfam" id="PF00015">
    <property type="entry name" value="MCPsignal"/>
    <property type="match status" value="1"/>
</dbReference>
<feature type="transmembrane region" description="Helical" evidence="5">
    <location>
        <begin position="144"/>
        <end position="161"/>
    </location>
</feature>
<feature type="transmembrane region" description="Helical" evidence="5">
    <location>
        <begin position="39"/>
        <end position="58"/>
    </location>
</feature>
<evidence type="ECO:0000313" key="8">
    <source>
        <dbReference type="Proteomes" id="UP000294902"/>
    </source>
</evidence>
<reference evidence="7 8" key="1">
    <citation type="submission" date="2019-03" db="EMBL/GenBank/DDBJ databases">
        <title>Genomic Encyclopedia of Type Strains, Phase IV (KMG-IV): sequencing the most valuable type-strain genomes for metagenomic binning, comparative biology and taxonomic classification.</title>
        <authorList>
            <person name="Goeker M."/>
        </authorList>
    </citation>
    <scope>NUCLEOTIDE SEQUENCE [LARGE SCALE GENOMIC DNA]</scope>
    <source>
        <strain evidence="7 8">DSM 24629</strain>
    </source>
</reference>
<dbReference type="EMBL" id="SMAL01000002">
    <property type="protein sequence ID" value="TCT16248.1"/>
    <property type="molecule type" value="Genomic_DNA"/>
</dbReference>
<keyword evidence="4" id="KW-0175">Coiled coil</keyword>
<dbReference type="RefSeq" id="WP_132250503.1">
    <property type="nucleotide sequence ID" value="NZ_SMAL01000002.1"/>
</dbReference>
<protein>
    <submittedName>
        <fullName evidence="7">Methyl-accepting chemotaxis sensory transducer</fullName>
    </submittedName>
</protein>
<dbReference type="PANTHER" id="PTHR32089">
    <property type="entry name" value="METHYL-ACCEPTING CHEMOTAXIS PROTEIN MCPB"/>
    <property type="match status" value="1"/>
</dbReference>
<dbReference type="InterPro" id="IPR004089">
    <property type="entry name" value="MCPsignal_dom"/>
</dbReference>
<evidence type="ECO:0000256" key="2">
    <source>
        <dbReference type="ARBA" id="ARBA00029447"/>
    </source>
</evidence>
<feature type="transmembrane region" description="Helical" evidence="5">
    <location>
        <begin position="12"/>
        <end position="33"/>
    </location>
</feature>
<evidence type="ECO:0000256" key="4">
    <source>
        <dbReference type="SAM" id="Coils"/>
    </source>
</evidence>
<evidence type="ECO:0000259" key="6">
    <source>
        <dbReference type="PROSITE" id="PS50111"/>
    </source>
</evidence>
<dbReference type="GO" id="GO:0004888">
    <property type="term" value="F:transmembrane signaling receptor activity"/>
    <property type="evidence" value="ECO:0007669"/>
    <property type="project" value="InterPro"/>
</dbReference>
<keyword evidence="5" id="KW-1133">Transmembrane helix</keyword>
<feature type="transmembrane region" description="Helical" evidence="5">
    <location>
        <begin position="89"/>
        <end position="106"/>
    </location>
</feature>
<keyword evidence="5" id="KW-0472">Membrane</keyword>
<comment type="caution">
    <text evidence="7">The sequence shown here is derived from an EMBL/GenBank/DDBJ whole genome shotgun (WGS) entry which is preliminary data.</text>
</comment>
<dbReference type="SMART" id="SM00283">
    <property type="entry name" value="MA"/>
    <property type="match status" value="1"/>
</dbReference>
<evidence type="ECO:0000256" key="1">
    <source>
        <dbReference type="ARBA" id="ARBA00023224"/>
    </source>
</evidence>
<comment type="similarity">
    <text evidence="2">Belongs to the methyl-accepting chemotaxis (MCP) protein family.</text>
</comment>
<feature type="transmembrane region" description="Helical" evidence="5">
    <location>
        <begin position="65"/>
        <end position="83"/>
    </location>
</feature>
<gene>
    <name evidence="7" type="ORF">EDC18_102265</name>
</gene>
<dbReference type="SUPFAM" id="SSF58104">
    <property type="entry name" value="Methyl-accepting chemotaxis protein (MCP) signaling domain"/>
    <property type="match status" value="1"/>
</dbReference>
<organism evidence="7 8">
    <name type="scientific">Natranaerovirga pectinivora</name>
    <dbReference type="NCBI Taxonomy" id="682400"/>
    <lineage>
        <taxon>Bacteria</taxon>
        <taxon>Bacillati</taxon>
        <taxon>Bacillota</taxon>
        <taxon>Clostridia</taxon>
        <taxon>Lachnospirales</taxon>
        <taxon>Natranaerovirgaceae</taxon>
        <taxon>Natranaerovirga</taxon>
    </lineage>
</organism>
<dbReference type="PANTHER" id="PTHR32089:SF112">
    <property type="entry name" value="LYSOZYME-LIKE PROTEIN-RELATED"/>
    <property type="match status" value="1"/>
</dbReference>
<keyword evidence="8" id="KW-1185">Reference proteome</keyword>
<name>A0A4R3MS46_9FIRM</name>